<evidence type="ECO:0000313" key="1">
    <source>
        <dbReference type="EMBL" id="KAJ3550898.1"/>
    </source>
</evidence>
<gene>
    <name evidence="1" type="ORF">NM688_g4974</name>
</gene>
<comment type="caution">
    <text evidence="1">The sequence shown here is derived from an EMBL/GenBank/DDBJ whole genome shotgun (WGS) entry which is preliminary data.</text>
</comment>
<name>A0ACC1T1K8_9APHY</name>
<keyword evidence="2" id="KW-1185">Reference proteome</keyword>
<accession>A0ACC1T1K8</accession>
<organism evidence="1 2">
    <name type="scientific">Phlebia brevispora</name>
    <dbReference type="NCBI Taxonomy" id="194682"/>
    <lineage>
        <taxon>Eukaryota</taxon>
        <taxon>Fungi</taxon>
        <taxon>Dikarya</taxon>
        <taxon>Basidiomycota</taxon>
        <taxon>Agaricomycotina</taxon>
        <taxon>Agaricomycetes</taxon>
        <taxon>Polyporales</taxon>
        <taxon>Meruliaceae</taxon>
        <taxon>Phlebia</taxon>
    </lineage>
</organism>
<sequence>MVKVAIAGGTGHLGLCIAESIVAGKKHEVIVLSRSASNPDLERLGVKVVQVSYTDPSSLDRALAGVHTVIASIFSFDPDAIISPQLALLGASVRSGVKRFAPSEFNAAKLYDKAITMYVPKLTVEEAVRKSGLEFTLYECGSFMNYLADGTPGLGRANSMKFVLDVEACTAEIPGDGNIGVALTRIEDIGEFVAASLDLEKWPEVSQMAGDVKTHNQMVSIAEAVRGKKFEVTYEPVEKLKAQRNPNASDLYGKFLNALAEAKLLITTGRYDFKDPNLNKLCPQVKPMGIEEFLKKWFGPVA</sequence>
<dbReference type="EMBL" id="JANHOG010000877">
    <property type="protein sequence ID" value="KAJ3550898.1"/>
    <property type="molecule type" value="Genomic_DNA"/>
</dbReference>
<dbReference type="Proteomes" id="UP001148662">
    <property type="component" value="Unassembled WGS sequence"/>
</dbReference>
<protein>
    <submittedName>
        <fullName evidence="1">Uncharacterized protein</fullName>
    </submittedName>
</protein>
<proteinExistence type="predicted"/>
<reference evidence="1" key="1">
    <citation type="submission" date="2022-07" db="EMBL/GenBank/DDBJ databases">
        <title>Genome Sequence of Phlebia brevispora.</title>
        <authorList>
            <person name="Buettner E."/>
        </authorList>
    </citation>
    <scope>NUCLEOTIDE SEQUENCE</scope>
    <source>
        <strain evidence="1">MPL23</strain>
    </source>
</reference>
<evidence type="ECO:0000313" key="2">
    <source>
        <dbReference type="Proteomes" id="UP001148662"/>
    </source>
</evidence>